<dbReference type="Proteomes" id="UP001156215">
    <property type="component" value="Chromosome"/>
</dbReference>
<sequence>MVAPTFSADPIDLHAFGILACGIGEADAFYVADYGDGMLVAVLTGDLVSSGWQPDHQRALLVFP</sequence>
<gene>
    <name evidence="1" type="ORF">NB640_08260</name>
</gene>
<dbReference type="AlphaFoldDB" id="A0A9E9LUT5"/>
<protein>
    <submittedName>
        <fullName evidence="1">Uncharacterized protein</fullName>
    </submittedName>
</protein>
<evidence type="ECO:0000313" key="1">
    <source>
        <dbReference type="EMBL" id="WAW09259.1"/>
    </source>
</evidence>
<reference evidence="1" key="1">
    <citation type="journal article" date="2022" name="Front. Microbiol.">
        <title>New perspectives on an old grouping: The genomic and phenotypic variability of Oxalobacter formigenes and the implications for calcium oxalate stone prevention.</title>
        <authorList>
            <person name="Chmiel J.A."/>
            <person name="Carr C."/>
            <person name="Stuivenberg G.A."/>
            <person name="Venema R."/>
            <person name="Chanyi R.M."/>
            <person name="Al K.F."/>
            <person name="Giguere D."/>
            <person name="Say H."/>
            <person name="Akouris P.P."/>
            <person name="Dominguez Romero S.A."/>
            <person name="Kwong A."/>
            <person name="Tai V."/>
            <person name="Koval S.F."/>
            <person name="Razvi H."/>
            <person name="Bjazevic J."/>
            <person name="Burton J.P."/>
        </authorList>
    </citation>
    <scope>NUCLEOTIDE SEQUENCE</scope>
    <source>
        <strain evidence="1">WoOx3</strain>
    </source>
</reference>
<dbReference type="EMBL" id="CP098242">
    <property type="protein sequence ID" value="WAW09259.1"/>
    <property type="molecule type" value="Genomic_DNA"/>
</dbReference>
<keyword evidence="2" id="KW-1185">Reference proteome</keyword>
<dbReference type="KEGG" id="ovb:NB640_08260"/>
<name>A0A9E9LUT5_9BURK</name>
<evidence type="ECO:0000313" key="2">
    <source>
        <dbReference type="Proteomes" id="UP001156215"/>
    </source>
</evidence>
<proteinExistence type="predicted"/>
<organism evidence="1 2">
    <name type="scientific">Oxalobacter vibrioformis</name>
    <dbReference type="NCBI Taxonomy" id="933080"/>
    <lineage>
        <taxon>Bacteria</taxon>
        <taxon>Pseudomonadati</taxon>
        <taxon>Pseudomonadota</taxon>
        <taxon>Betaproteobacteria</taxon>
        <taxon>Burkholderiales</taxon>
        <taxon>Oxalobacteraceae</taxon>
        <taxon>Oxalobacter</taxon>
    </lineage>
</organism>
<accession>A0A9E9LUT5</accession>